<dbReference type="AlphaFoldDB" id="A0A8X8X8R1"/>
<evidence type="ECO:0000313" key="2">
    <source>
        <dbReference type="Proteomes" id="UP000298416"/>
    </source>
</evidence>
<dbReference type="Proteomes" id="UP000298416">
    <property type="component" value="Unassembled WGS sequence"/>
</dbReference>
<dbReference type="InterPro" id="IPR032675">
    <property type="entry name" value="LRR_dom_sf"/>
</dbReference>
<accession>A0A8X8X8R1</accession>
<protein>
    <recommendedName>
        <fullName evidence="3">Disease resistance protein RPM1</fullName>
    </recommendedName>
</protein>
<comment type="caution">
    <text evidence="1">The sequence shown here is derived from an EMBL/GenBank/DDBJ whole genome shotgun (WGS) entry which is preliminary data.</text>
</comment>
<reference evidence="1" key="2">
    <citation type="submission" date="2020-08" db="EMBL/GenBank/DDBJ databases">
        <title>Plant Genome Project.</title>
        <authorList>
            <person name="Zhang R.-G."/>
        </authorList>
    </citation>
    <scope>NUCLEOTIDE SEQUENCE</scope>
    <source>
        <strain evidence="1">Huo1</strain>
        <tissue evidence="1">Leaf</tissue>
    </source>
</reference>
<proteinExistence type="predicted"/>
<keyword evidence="2" id="KW-1185">Reference proteome</keyword>
<dbReference type="PANTHER" id="PTHR15140:SF33">
    <property type="entry name" value="LATE BLIGHT RESISTANCE PROTEIN HOMOLOG R1A-3 ISOFORM X1"/>
    <property type="match status" value="1"/>
</dbReference>
<dbReference type="EMBL" id="PNBA02000011">
    <property type="protein sequence ID" value="KAG6408159.1"/>
    <property type="molecule type" value="Genomic_DNA"/>
</dbReference>
<dbReference type="SUPFAM" id="SSF52058">
    <property type="entry name" value="L domain-like"/>
    <property type="match status" value="1"/>
</dbReference>
<dbReference type="Gene3D" id="3.80.10.10">
    <property type="entry name" value="Ribonuclease Inhibitor"/>
    <property type="match status" value="1"/>
</dbReference>
<evidence type="ECO:0008006" key="3">
    <source>
        <dbReference type="Google" id="ProtNLM"/>
    </source>
</evidence>
<reference evidence="1" key="1">
    <citation type="submission" date="2018-01" db="EMBL/GenBank/DDBJ databases">
        <authorList>
            <person name="Mao J.F."/>
        </authorList>
    </citation>
    <scope>NUCLEOTIDE SEQUENCE</scope>
    <source>
        <strain evidence="1">Huo1</strain>
        <tissue evidence="1">Leaf</tissue>
    </source>
</reference>
<evidence type="ECO:0000313" key="1">
    <source>
        <dbReference type="EMBL" id="KAG6408159.1"/>
    </source>
</evidence>
<dbReference type="PANTHER" id="PTHR15140">
    <property type="entry name" value="TUBULIN-SPECIFIC CHAPERONE E"/>
    <property type="match status" value="1"/>
</dbReference>
<sequence>MPLLRHVITYRGTLDGAQCLPDIDATVLENLQTLSEVSNLKFGERVLKRIPNIKTLKLYYGDTSKEEDDYGLNKLCCLHKLASLRLRCSEQHTRVIREVSFPHSLKKLTLVNTKLPWEDIKLKIGSLPLLQVLKLERKSFTGSKWETFENQFSTLKFLLIESCDLEYWITHNTHFPRLEHLVLRYIKFLREIPSSIGCLPTLQSIKVKRCGDSVVDSAQRIKEEQEEFGNDGLQIYTCSYQDFLQVRTSLV</sequence>
<organism evidence="1">
    <name type="scientific">Salvia splendens</name>
    <name type="common">Scarlet sage</name>
    <dbReference type="NCBI Taxonomy" id="180675"/>
    <lineage>
        <taxon>Eukaryota</taxon>
        <taxon>Viridiplantae</taxon>
        <taxon>Streptophyta</taxon>
        <taxon>Embryophyta</taxon>
        <taxon>Tracheophyta</taxon>
        <taxon>Spermatophyta</taxon>
        <taxon>Magnoliopsida</taxon>
        <taxon>eudicotyledons</taxon>
        <taxon>Gunneridae</taxon>
        <taxon>Pentapetalae</taxon>
        <taxon>asterids</taxon>
        <taxon>lamiids</taxon>
        <taxon>Lamiales</taxon>
        <taxon>Lamiaceae</taxon>
        <taxon>Nepetoideae</taxon>
        <taxon>Mentheae</taxon>
        <taxon>Salviinae</taxon>
        <taxon>Salvia</taxon>
        <taxon>Salvia subgen. Calosphace</taxon>
        <taxon>core Calosphace</taxon>
    </lineage>
</organism>
<gene>
    <name evidence="1" type="ORF">SASPL_131162</name>
</gene>
<name>A0A8X8X8R1_SALSN</name>